<keyword evidence="1" id="KW-0472">Membrane</keyword>
<evidence type="ECO:0000256" key="1">
    <source>
        <dbReference type="SAM" id="Phobius"/>
    </source>
</evidence>
<organism evidence="3 4">
    <name type="scientific">Cavenderia fasciculata</name>
    <name type="common">Slime mold</name>
    <name type="synonym">Dictyostelium fasciculatum</name>
    <dbReference type="NCBI Taxonomy" id="261658"/>
    <lineage>
        <taxon>Eukaryota</taxon>
        <taxon>Amoebozoa</taxon>
        <taxon>Evosea</taxon>
        <taxon>Eumycetozoa</taxon>
        <taxon>Dictyostelia</taxon>
        <taxon>Acytosteliales</taxon>
        <taxon>Cavenderiaceae</taxon>
        <taxon>Cavenderia</taxon>
    </lineage>
</organism>
<reference evidence="4" key="1">
    <citation type="journal article" date="2011" name="Genome Res.">
        <title>Phylogeny-wide analysis of social amoeba genomes highlights ancient origins for complex intercellular communication.</title>
        <authorList>
            <person name="Heidel A.J."/>
            <person name="Lawal H.M."/>
            <person name="Felder M."/>
            <person name="Schilde C."/>
            <person name="Helps N.R."/>
            <person name="Tunggal B."/>
            <person name="Rivero F."/>
            <person name="John U."/>
            <person name="Schleicher M."/>
            <person name="Eichinger L."/>
            <person name="Platzer M."/>
            <person name="Noegel A.A."/>
            <person name="Schaap P."/>
            <person name="Gloeckner G."/>
        </authorList>
    </citation>
    <scope>NUCLEOTIDE SEQUENCE [LARGE SCALE GENOMIC DNA]</scope>
    <source>
        <strain evidence="4">SH3</strain>
    </source>
</reference>
<keyword evidence="1" id="KW-1133">Transmembrane helix</keyword>
<dbReference type="PANTHER" id="PTHR10983">
    <property type="entry name" value="1-ACYLGLYCEROL-3-PHOSPHATE ACYLTRANSFERASE-RELATED"/>
    <property type="match status" value="1"/>
</dbReference>
<dbReference type="Pfam" id="PF01553">
    <property type="entry name" value="Acyltransferase"/>
    <property type="match status" value="1"/>
</dbReference>
<dbReference type="GO" id="GO:0012505">
    <property type="term" value="C:endomembrane system"/>
    <property type="evidence" value="ECO:0007669"/>
    <property type="project" value="TreeGrafter"/>
</dbReference>
<keyword evidence="1" id="KW-0812">Transmembrane</keyword>
<evidence type="ECO:0000313" key="4">
    <source>
        <dbReference type="Proteomes" id="UP000007797"/>
    </source>
</evidence>
<accession>F4PL51</accession>
<dbReference type="Proteomes" id="UP000007797">
    <property type="component" value="Unassembled WGS sequence"/>
</dbReference>
<dbReference type="KEGG" id="dfa:DFA_05405"/>
<feature type="transmembrane region" description="Helical" evidence="1">
    <location>
        <begin position="106"/>
        <end position="130"/>
    </location>
</feature>
<evidence type="ECO:0000259" key="2">
    <source>
        <dbReference type="SMART" id="SM00563"/>
    </source>
</evidence>
<evidence type="ECO:0000313" key="3">
    <source>
        <dbReference type="EMBL" id="EGG23273.1"/>
    </source>
</evidence>
<dbReference type="GO" id="GO:0003841">
    <property type="term" value="F:1-acylglycerol-3-phosphate O-acyltransferase activity"/>
    <property type="evidence" value="ECO:0007669"/>
    <property type="project" value="TreeGrafter"/>
</dbReference>
<dbReference type="OMA" id="RELPMDK"/>
<dbReference type="RefSeq" id="XP_004361124.1">
    <property type="nucleotide sequence ID" value="XM_004361067.1"/>
</dbReference>
<dbReference type="GeneID" id="14875048"/>
<dbReference type="InterPro" id="IPR002123">
    <property type="entry name" value="Plipid/glycerol_acylTrfase"/>
</dbReference>
<feature type="domain" description="Phospholipid/glycerol acyltransferase" evidence="2">
    <location>
        <begin position="202"/>
        <end position="332"/>
    </location>
</feature>
<dbReference type="AlphaFoldDB" id="F4PL51"/>
<dbReference type="SUPFAM" id="SSF69593">
    <property type="entry name" value="Glycerol-3-phosphate (1)-acyltransferase"/>
    <property type="match status" value="1"/>
</dbReference>
<dbReference type="EMBL" id="GL883008">
    <property type="protein sequence ID" value="EGG23273.1"/>
    <property type="molecule type" value="Genomic_DNA"/>
</dbReference>
<feature type="transmembrane region" description="Helical" evidence="1">
    <location>
        <begin position="55"/>
        <end position="86"/>
    </location>
</feature>
<dbReference type="SMART" id="SM00563">
    <property type="entry name" value="PlsC"/>
    <property type="match status" value="1"/>
</dbReference>
<name>F4PL51_CACFS</name>
<gene>
    <name evidence="3" type="ORF">DFA_05405</name>
</gene>
<protein>
    <recommendedName>
        <fullName evidence="2">Phospholipid/glycerol acyltransferase domain-containing protein</fullName>
    </recommendedName>
</protein>
<dbReference type="CDD" id="cd07990">
    <property type="entry name" value="LPLAT_LCLAT1-like"/>
    <property type="match status" value="1"/>
</dbReference>
<keyword evidence="4" id="KW-1185">Reference proteome</keyword>
<dbReference type="OrthoDB" id="189226at2759"/>
<sequence length="423" mass="48401">MSSSTSSSTSSSSSSSTVESSVGRIKKRYLHDYGKYSSVHTSPFKLWAEKWWRRTIAITMISIIFIILTALFPVLAVAALIADMALYHRRKGLNYVRVLSFFETYLFIQFIAMSSCFVIYIIYLLSLIVSGDKDKKRWNRWNYWYQRWWGGTMLFGWSTRILGLKPHIEVCGSRKTDPSFSDYVSNESTRDRIAQTLGVNPKIMFLRHASFADTLVPQGLLSNCGFAMRYIVKQELLWDPGLDISGSRTPNFFLFRDAGAEGMDVEMEAIRNLVRDFKKGGNEVTCIWPEGTRFTKSKREKVLESLKKKGDSKYELASKLKHTLLPRLGGALALLESNPCGDVVFCSHIGLEASSNFAQMMEGKLCNRDVKIKLLQYKYEDVPKTKEARINWMLENWAQIDQWVEDQLVAEKSSSKKKYGKAD</sequence>
<proteinExistence type="predicted"/>
<dbReference type="PANTHER" id="PTHR10983:SF24">
    <property type="entry name" value="1-ACYLGLYCEROL-3-PHOSPHATE O-ACYLTRANSFERASE 3, ISOFORM E-RELATED"/>
    <property type="match status" value="1"/>
</dbReference>